<sequence>MKIKLSGCIKITSRACNENSQGLYNSIAKSIRLKNLKKVVDMMSQKNDAERMVKKNGAGAGNYSKYKPFGALPYELQRFLSCSMP</sequence>
<evidence type="ECO:0000313" key="1">
    <source>
        <dbReference type="EMBL" id="OOP57104.1"/>
    </source>
</evidence>
<name>A0A1V4AVE9_9BACT</name>
<proteinExistence type="predicted"/>
<gene>
    <name evidence="1" type="ORF">AYP45_05275</name>
</gene>
<dbReference type="EMBL" id="AYTS01000044">
    <property type="protein sequence ID" value="OOP57104.1"/>
    <property type="molecule type" value="Genomic_DNA"/>
</dbReference>
<reference evidence="1 2" key="1">
    <citation type="journal article" date="2017" name="Water Res.">
        <title>Discovery and metagenomic analysis of an anammox bacterial enrichment related to Candidatus "Brocadia caroliniensis" in a full-scale glycerol-fed nitritation-denitritation separate centrate treatment process.</title>
        <authorList>
            <person name="Park H."/>
            <person name="Brotto A.C."/>
            <person name="van Loosdrecht M.C."/>
            <person name="Chandran K."/>
        </authorList>
    </citation>
    <scope>NUCLEOTIDE SEQUENCE [LARGE SCALE GENOMIC DNA]</scope>
    <source>
        <strain evidence="1">26THWARD</strain>
    </source>
</reference>
<organism evidence="1 2">
    <name type="scientific">Candidatus Brocadia carolinensis</name>
    <dbReference type="NCBI Taxonomy" id="1004156"/>
    <lineage>
        <taxon>Bacteria</taxon>
        <taxon>Pseudomonadati</taxon>
        <taxon>Planctomycetota</taxon>
        <taxon>Candidatus Brocadiia</taxon>
        <taxon>Candidatus Brocadiales</taxon>
        <taxon>Candidatus Brocadiaceae</taxon>
        <taxon>Candidatus Brocadia</taxon>
    </lineage>
</organism>
<dbReference type="Proteomes" id="UP000189681">
    <property type="component" value="Unassembled WGS sequence"/>
</dbReference>
<protein>
    <submittedName>
        <fullName evidence="1">Uncharacterized protein</fullName>
    </submittedName>
</protein>
<dbReference type="STRING" id="1004156.AYP45_05275"/>
<accession>A0A1V4AVE9</accession>
<dbReference type="AlphaFoldDB" id="A0A1V4AVE9"/>
<evidence type="ECO:0000313" key="2">
    <source>
        <dbReference type="Proteomes" id="UP000189681"/>
    </source>
</evidence>
<comment type="caution">
    <text evidence="1">The sequence shown here is derived from an EMBL/GenBank/DDBJ whole genome shotgun (WGS) entry which is preliminary data.</text>
</comment>